<dbReference type="GO" id="GO:0006355">
    <property type="term" value="P:regulation of DNA-templated transcription"/>
    <property type="evidence" value="ECO:0007669"/>
    <property type="project" value="InterPro"/>
</dbReference>
<dbReference type="OrthoDB" id="2429134at2759"/>
<feature type="domain" description="GATA-type" evidence="6">
    <location>
        <begin position="272"/>
        <end position="305"/>
    </location>
</feature>
<keyword evidence="2 4" id="KW-0863">Zinc-finger</keyword>
<dbReference type="GO" id="GO:0008270">
    <property type="term" value="F:zinc ion binding"/>
    <property type="evidence" value="ECO:0007669"/>
    <property type="project" value="UniProtKB-KW"/>
</dbReference>
<feature type="region of interest" description="Disordered" evidence="5">
    <location>
        <begin position="352"/>
        <end position="417"/>
    </location>
</feature>
<dbReference type="Gene3D" id="3.30.50.10">
    <property type="entry name" value="Erythroid Transcription Factor GATA-1, subunit A"/>
    <property type="match status" value="1"/>
</dbReference>
<dbReference type="InterPro" id="IPR000679">
    <property type="entry name" value="Znf_GATA"/>
</dbReference>
<keyword evidence="8" id="KW-1185">Reference proteome</keyword>
<evidence type="ECO:0000256" key="5">
    <source>
        <dbReference type="SAM" id="MobiDB-lite"/>
    </source>
</evidence>
<evidence type="ECO:0000313" key="8">
    <source>
        <dbReference type="Proteomes" id="UP000654370"/>
    </source>
</evidence>
<dbReference type="PROSITE" id="PS00344">
    <property type="entry name" value="GATA_ZN_FINGER_1"/>
    <property type="match status" value="1"/>
</dbReference>
<evidence type="ECO:0000259" key="6">
    <source>
        <dbReference type="PROSITE" id="PS50114"/>
    </source>
</evidence>
<dbReference type="AlphaFoldDB" id="A0A8H7PR81"/>
<reference evidence="7" key="1">
    <citation type="submission" date="2020-12" db="EMBL/GenBank/DDBJ databases">
        <title>Metabolic potential, ecology and presence of endohyphal bacteria is reflected in genomic diversity of Mucoromycotina.</title>
        <authorList>
            <person name="Muszewska A."/>
            <person name="Okrasinska A."/>
            <person name="Steczkiewicz K."/>
            <person name="Drgas O."/>
            <person name="Orlowska M."/>
            <person name="Perlinska-Lenart U."/>
            <person name="Aleksandrzak-Piekarczyk T."/>
            <person name="Szatraj K."/>
            <person name="Zielenkiewicz U."/>
            <person name="Pilsyk S."/>
            <person name="Malc E."/>
            <person name="Mieczkowski P."/>
            <person name="Kruszewska J.S."/>
            <person name="Biernat P."/>
            <person name="Pawlowska J."/>
        </authorList>
    </citation>
    <scope>NUCLEOTIDE SEQUENCE</scope>
    <source>
        <strain evidence="7">WA0000067209</strain>
    </source>
</reference>
<dbReference type="SUPFAM" id="SSF57716">
    <property type="entry name" value="Glucocorticoid receptor-like (DNA-binding domain)"/>
    <property type="match status" value="1"/>
</dbReference>
<gene>
    <name evidence="7" type="ORF">INT43_003277</name>
</gene>
<dbReference type="InterPro" id="IPR013088">
    <property type="entry name" value="Znf_NHR/GATA"/>
</dbReference>
<dbReference type="PANTHER" id="PTHR45658">
    <property type="entry name" value="GATA TRANSCRIPTION FACTOR"/>
    <property type="match status" value="1"/>
</dbReference>
<sequence>MTASPTATDGFRRRSGSSPLLPPLATLYHSHEPHSALSDTKHRSHSIENHIAANESARKPSEKLASCTGPEIRSREHTVDGEYLWDHPNTGYKRKWSESNSLSPRQSYGLQKSDIDAIIECTTVISNSLAPNMKTNTSMHPLPRSMPSSPVASTISAEERSIIGPNEQFLGLEEGDLDRLVSKATQVVDIFEKAKKRLNSSPNSINSAYISSPSNSDQPMLQNETLEELAEISSQRRAIAMAGARSKPDLGTSSISMFRYADHSKKKHKRAGTEKLQCHSCKSTETPEWRKGPMGPRTLCNACGLIWAKLARKKTQLGDRYKWAAGDSPQARFSGLEDQIFQHTSDLNILNTQLNPTSPIPSTVDKALSSNLPDGHSGSQSRTISSSIGNTSPKQHENTTTNQHTRTDKFKLSFLMD</sequence>
<dbReference type="Proteomes" id="UP000654370">
    <property type="component" value="Unassembled WGS sequence"/>
</dbReference>
<feature type="compositionally biased region" description="Polar residues" evidence="5">
    <location>
        <begin position="352"/>
        <end position="361"/>
    </location>
</feature>
<feature type="compositionally biased region" description="Basic and acidic residues" evidence="5">
    <location>
        <begin position="29"/>
        <end position="48"/>
    </location>
</feature>
<evidence type="ECO:0000256" key="2">
    <source>
        <dbReference type="ARBA" id="ARBA00022771"/>
    </source>
</evidence>
<evidence type="ECO:0000256" key="4">
    <source>
        <dbReference type="PROSITE-ProRule" id="PRU00094"/>
    </source>
</evidence>
<protein>
    <recommendedName>
        <fullName evidence="6">GATA-type domain-containing protein</fullName>
    </recommendedName>
</protein>
<dbReference type="SMART" id="SM00401">
    <property type="entry name" value="ZnF_GATA"/>
    <property type="match status" value="1"/>
</dbReference>
<dbReference type="PROSITE" id="PS50114">
    <property type="entry name" value="GATA_ZN_FINGER_2"/>
    <property type="match status" value="1"/>
</dbReference>
<dbReference type="Pfam" id="PF00320">
    <property type="entry name" value="GATA"/>
    <property type="match status" value="1"/>
</dbReference>
<dbReference type="GO" id="GO:0043565">
    <property type="term" value="F:sequence-specific DNA binding"/>
    <property type="evidence" value="ECO:0007669"/>
    <property type="project" value="InterPro"/>
</dbReference>
<feature type="compositionally biased region" description="Polar residues" evidence="5">
    <location>
        <begin position="390"/>
        <end position="404"/>
    </location>
</feature>
<evidence type="ECO:0000256" key="1">
    <source>
        <dbReference type="ARBA" id="ARBA00022723"/>
    </source>
</evidence>
<accession>A0A8H7PR81</accession>
<keyword evidence="3" id="KW-0862">Zinc</keyword>
<comment type="caution">
    <text evidence="7">The sequence shown here is derived from an EMBL/GenBank/DDBJ whole genome shotgun (WGS) entry which is preliminary data.</text>
</comment>
<proteinExistence type="predicted"/>
<name>A0A8H7PR81_MORIS</name>
<keyword evidence="1" id="KW-0479">Metal-binding</keyword>
<organism evidence="7 8">
    <name type="scientific">Mortierella isabellina</name>
    <name type="common">Filamentous fungus</name>
    <name type="synonym">Umbelopsis isabellina</name>
    <dbReference type="NCBI Taxonomy" id="91625"/>
    <lineage>
        <taxon>Eukaryota</taxon>
        <taxon>Fungi</taxon>
        <taxon>Fungi incertae sedis</taxon>
        <taxon>Mucoromycota</taxon>
        <taxon>Mucoromycotina</taxon>
        <taxon>Umbelopsidomycetes</taxon>
        <taxon>Umbelopsidales</taxon>
        <taxon>Umbelopsidaceae</taxon>
        <taxon>Umbelopsis</taxon>
    </lineage>
</organism>
<dbReference type="InterPro" id="IPR051140">
    <property type="entry name" value="GATA_TF"/>
</dbReference>
<evidence type="ECO:0000256" key="3">
    <source>
        <dbReference type="ARBA" id="ARBA00022833"/>
    </source>
</evidence>
<dbReference type="CDD" id="cd00202">
    <property type="entry name" value="ZnF_GATA"/>
    <property type="match status" value="1"/>
</dbReference>
<feature type="region of interest" description="Disordered" evidence="5">
    <location>
        <begin position="1"/>
        <end position="73"/>
    </location>
</feature>
<feature type="compositionally biased region" description="Low complexity" evidence="5">
    <location>
        <begin position="377"/>
        <end position="389"/>
    </location>
</feature>
<evidence type="ECO:0000313" key="7">
    <source>
        <dbReference type="EMBL" id="KAG2178024.1"/>
    </source>
</evidence>
<dbReference type="EMBL" id="JAEPQZ010000008">
    <property type="protein sequence ID" value="KAG2178024.1"/>
    <property type="molecule type" value="Genomic_DNA"/>
</dbReference>